<comment type="catalytic activity">
    <reaction evidence="10">
        <text>a (3R)-hydroxyacyl-[ACP] + L-ornithine = a lyso-ornithine lipid + holo-[ACP] + H(+)</text>
        <dbReference type="Rhea" id="RHEA:20633"/>
        <dbReference type="Rhea" id="RHEA-COMP:9685"/>
        <dbReference type="Rhea" id="RHEA-COMP:9945"/>
        <dbReference type="ChEBI" id="CHEBI:15378"/>
        <dbReference type="ChEBI" id="CHEBI:46911"/>
        <dbReference type="ChEBI" id="CHEBI:64479"/>
        <dbReference type="ChEBI" id="CHEBI:78827"/>
        <dbReference type="ChEBI" id="CHEBI:138482"/>
        <dbReference type="EC" id="2.3.2.30"/>
    </reaction>
    <physiologicalReaction direction="left-to-right" evidence="10">
        <dbReference type="Rhea" id="RHEA:20634"/>
    </physiologicalReaction>
</comment>
<evidence type="ECO:0000256" key="4">
    <source>
        <dbReference type="ARBA" id="ARBA00023098"/>
    </source>
</evidence>
<name>A0AAP2CNT4_9RHOB</name>
<evidence type="ECO:0000256" key="5">
    <source>
        <dbReference type="ARBA" id="ARBA00023315"/>
    </source>
</evidence>
<dbReference type="AlphaFoldDB" id="A0AAP2CNT4"/>
<dbReference type="SUPFAM" id="SSF55729">
    <property type="entry name" value="Acyl-CoA N-acyltransferases (Nat)"/>
    <property type="match status" value="1"/>
</dbReference>
<keyword evidence="3" id="KW-0808">Transferase</keyword>
<keyword evidence="12" id="KW-1185">Reference proteome</keyword>
<comment type="pathway">
    <text evidence="1">Lipid metabolism.</text>
</comment>
<evidence type="ECO:0000256" key="2">
    <source>
        <dbReference type="ARBA" id="ARBA00022516"/>
    </source>
</evidence>
<dbReference type="GO" id="GO:0006629">
    <property type="term" value="P:lipid metabolic process"/>
    <property type="evidence" value="ECO:0007669"/>
    <property type="project" value="UniProtKB-KW"/>
</dbReference>
<sequence length="226" mass="24600">MAQVMALRALCFRGDAQAEDADTFDPACQHVQITDRIGGQTLCTFRLLKLPSGAQIERSYAAQFYGLGKLETYPAPMMEVGRFCIRPGRQDADILRVAWGVLTRLVDEGSVGMLFGCSSFQGVDAAPYRDALGLLRARHRAPDHFAPVIQAIEAIPFDAAHCGDPVNLKQAQSSLPPLLRTYLVMGGWVSDHAVVDRELGTLHVFTGLEISAVPPARARLLRAVAQ</sequence>
<evidence type="ECO:0000256" key="7">
    <source>
        <dbReference type="ARBA" id="ARBA00039058"/>
    </source>
</evidence>
<dbReference type="Proteomes" id="UP001315686">
    <property type="component" value="Unassembled WGS sequence"/>
</dbReference>
<evidence type="ECO:0000256" key="10">
    <source>
        <dbReference type="ARBA" id="ARBA00047785"/>
    </source>
</evidence>
<reference evidence="11 12" key="1">
    <citation type="journal article" date="2021" name="Arch. Microbiol.">
        <title>Harenicola maris gen. nov., sp. nov. isolated from the Sea of Japan shallow sediments.</title>
        <authorList>
            <person name="Romanenko L.A."/>
            <person name="Kurilenko V.V."/>
            <person name="Chernysheva N.Y."/>
            <person name="Tekutyeva L.A."/>
            <person name="Velansky P.V."/>
            <person name="Svetashev V.I."/>
            <person name="Isaeva M.P."/>
        </authorList>
    </citation>
    <scope>NUCLEOTIDE SEQUENCE [LARGE SCALE GENOMIC DNA]</scope>
    <source>
        <strain evidence="11 12">KMM 3653</strain>
    </source>
</reference>
<dbReference type="PANTHER" id="PTHR37323:SF1">
    <property type="entry name" value="L-ORNITHINE N(ALPHA)-ACYLTRANSFERASE"/>
    <property type="match status" value="1"/>
</dbReference>
<keyword evidence="2" id="KW-0444">Lipid biosynthesis</keyword>
<evidence type="ECO:0000313" key="11">
    <source>
        <dbReference type="EMBL" id="MBT0956990.1"/>
    </source>
</evidence>
<keyword evidence="4" id="KW-0443">Lipid metabolism</keyword>
<comment type="similarity">
    <text evidence="6">Belongs to the acetyltransferase family. OlsB subfamily.</text>
</comment>
<evidence type="ECO:0000256" key="9">
    <source>
        <dbReference type="ARBA" id="ARBA00045724"/>
    </source>
</evidence>
<gene>
    <name evidence="11" type="ORF">IV417_06305</name>
</gene>
<dbReference type="InterPro" id="IPR052351">
    <property type="entry name" value="Ornithine_N-alpha-AT"/>
</dbReference>
<organism evidence="11 12">
    <name type="scientific">Harenicola maris</name>
    <dbReference type="NCBI Taxonomy" id="2841044"/>
    <lineage>
        <taxon>Bacteria</taxon>
        <taxon>Pseudomonadati</taxon>
        <taxon>Pseudomonadota</taxon>
        <taxon>Alphaproteobacteria</taxon>
        <taxon>Rhodobacterales</taxon>
        <taxon>Paracoccaceae</taxon>
        <taxon>Harenicola</taxon>
    </lineage>
</organism>
<protein>
    <recommendedName>
        <fullName evidence="8">L-ornithine N(alpha)-acyltransferase</fullName>
        <ecNumber evidence="7">2.3.2.30</ecNumber>
    </recommendedName>
</protein>
<dbReference type="Gene3D" id="3.40.630.30">
    <property type="match status" value="1"/>
</dbReference>
<evidence type="ECO:0000256" key="6">
    <source>
        <dbReference type="ARBA" id="ARBA00038095"/>
    </source>
</evidence>
<dbReference type="PANTHER" id="PTHR37323">
    <property type="entry name" value="GCN5-RELATED N-ACETYLTRANSFERASE"/>
    <property type="match status" value="1"/>
</dbReference>
<dbReference type="InterPro" id="IPR016181">
    <property type="entry name" value="Acyl_CoA_acyltransferase"/>
</dbReference>
<keyword evidence="5" id="KW-0012">Acyltransferase</keyword>
<evidence type="ECO:0000256" key="3">
    <source>
        <dbReference type="ARBA" id="ARBA00022679"/>
    </source>
</evidence>
<comment type="caution">
    <text evidence="11">The sequence shown here is derived from an EMBL/GenBank/DDBJ whole genome shotgun (WGS) entry which is preliminary data.</text>
</comment>
<evidence type="ECO:0000256" key="8">
    <source>
        <dbReference type="ARBA" id="ARBA00039866"/>
    </source>
</evidence>
<evidence type="ECO:0000313" key="12">
    <source>
        <dbReference type="Proteomes" id="UP001315686"/>
    </source>
</evidence>
<accession>A0AAP2CNT4</accession>
<comment type="function">
    <text evidence="9">Catalyzes the first step in the biosynthesis of ornithine lipids, which are phosphorus-free membrane lipids. Catalyzes the 3-hydroxyacyl-acyl carrier protein-dependent acylation of ornithine to form lyso-ornithine lipid (LOL).</text>
</comment>
<dbReference type="Pfam" id="PF13444">
    <property type="entry name" value="Acetyltransf_5"/>
    <property type="match status" value="1"/>
</dbReference>
<dbReference type="EMBL" id="JADQAZ010000001">
    <property type="protein sequence ID" value="MBT0956990.1"/>
    <property type="molecule type" value="Genomic_DNA"/>
</dbReference>
<evidence type="ECO:0000256" key="1">
    <source>
        <dbReference type="ARBA" id="ARBA00005189"/>
    </source>
</evidence>
<dbReference type="EC" id="2.3.2.30" evidence="7"/>
<dbReference type="GO" id="GO:0043810">
    <property type="term" value="F:ornithine-acyl [acyl carrier protein] N-acyltransferase activity"/>
    <property type="evidence" value="ECO:0007669"/>
    <property type="project" value="UniProtKB-EC"/>
</dbReference>
<proteinExistence type="inferred from homology"/>